<evidence type="ECO:0000256" key="1">
    <source>
        <dbReference type="ARBA" id="ARBA00022630"/>
    </source>
</evidence>
<dbReference type="InParanoid" id="A0A409YRS8"/>
<dbReference type="PANTHER" id="PTHR47429">
    <property type="entry name" value="PROTEIN TWIN LOV 1"/>
    <property type="match status" value="1"/>
</dbReference>
<proteinExistence type="predicted"/>
<dbReference type="EMBL" id="NHYE01000440">
    <property type="protein sequence ID" value="PPR05724.1"/>
    <property type="molecule type" value="Genomic_DNA"/>
</dbReference>
<comment type="caution">
    <text evidence="5">The sequence shown here is derived from an EMBL/GenBank/DDBJ whole genome shotgun (WGS) entry which is preliminary data.</text>
</comment>
<dbReference type="SMART" id="SM00091">
    <property type="entry name" value="PAS"/>
    <property type="match status" value="3"/>
</dbReference>
<dbReference type="SUPFAM" id="SSF55785">
    <property type="entry name" value="PYP-like sensor domain (PAS domain)"/>
    <property type="match status" value="2"/>
</dbReference>
<sequence>MNDNQLQVCIPSFLYSSLPSLAPGGSAEAIPVDCFSTTSFARSSSLQHQWPVSRDEQQQQVQEQYSNAAPFEYASIVNPPEPVHCAPSKKPDDLSIFAANVMLPAPFTIESPFDTTSGIDVLSILDRIANAPDSHIVLGPMRFSCAFVVVDVRQQDHPVVYCSPTFCALTGFKEEEIIGRNCRFLQAPGGNVKPGSVRQNTSQEAVAHMRKNMMKNKECQTILLNYKKNGDAFYNLVTIIPVPGGQTGEENNVVYHVGFQVSLNEQMKTLLEKHRDGGYIVNYATKGPQLNSTVRHIDLEERNCRSNLAPPVVMSKELKRLLGSSSFLQSFPIPASAHLSTTNTAPANYTTVTGGANHLLHLFLLEVNPDFYHVLSLSGSLLYVAPSVRRVLGYDSEEMVGKSIADYVHPDDVAPLMRELKESSATGVMSLYSVASSNYSLDPSVGNKTFSTANKPSSFWPEPRPIDLLYRAKTKMGRYVWVQCRGRLHMERGKGRKAIILVGRAKEMMTLKWEDVNCAGGLATKLRIHCHPHRHPLVSRIGQAGRVEVPGATVWAEFKQEVWGMLGGTDQKNATFLSVGQSMRDVLGWASDDLLGSSVLDIVADEGARNIIAGFVLTMRTYQRRHYLLNRLTCKLDGARWKKVQCRLKKKDGGMANVWFVLYRADPDLCEETVPIGGSMELGSAISPAHLVYQIRLVGSETVLGGSGLLQPFPYTDSPSQQAPPSPSTPDWQSVDLFEELAVEKQSNWQYELEKLRIANAKILEELMSYKDIEQGNEGILEGGAWEEQAQVMAEELFASQTCGRVPYGATDGYEPALIHGPFHSQSRRQPLYSTQQLWVASRSPSPPIILPPHPSEIPEPLPPSLSRLPYLYRPQLQLLSQNMPQGLPDANFLLERCQQQPRTIFPGLSSPEWEQFQQEWDLLTYEICPLRSSGLPLALPMSHNPKSHIRQGIGSLKRPWHAMYS</sequence>
<dbReference type="Pfam" id="PF08447">
    <property type="entry name" value="PAS_3"/>
    <property type="match status" value="1"/>
</dbReference>
<keyword evidence="6" id="KW-1185">Reference proteome</keyword>
<dbReference type="Pfam" id="PF13426">
    <property type="entry name" value="PAS_9"/>
    <property type="match status" value="1"/>
</dbReference>
<reference evidence="5 6" key="1">
    <citation type="journal article" date="2018" name="Evol. Lett.">
        <title>Horizontal gene cluster transfer increased hallucinogenic mushroom diversity.</title>
        <authorList>
            <person name="Reynolds H.T."/>
            <person name="Vijayakumar V."/>
            <person name="Gluck-Thaler E."/>
            <person name="Korotkin H.B."/>
            <person name="Matheny P.B."/>
            <person name="Slot J.C."/>
        </authorList>
    </citation>
    <scope>NUCLEOTIDE SEQUENCE [LARGE SCALE GENOMIC DNA]</scope>
    <source>
        <strain evidence="5 6">SRW20</strain>
    </source>
</reference>
<accession>A0A409YRS8</accession>
<name>A0A409YRS8_9AGAR</name>
<keyword evidence="1" id="KW-0285">Flavoprotein</keyword>
<dbReference type="STRING" id="231916.A0A409YRS8"/>
<dbReference type="AlphaFoldDB" id="A0A409YRS8"/>
<dbReference type="Gene3D" id="3.30.450.20">
    <property type="entry name" value="PAS domain"/>
    <property type="match status" value="2"/>
</dbReference>
<dbReference type="InterPro" id="IPR013655">
    <property type="entry name" value="PAS_fold_3"/>
</dbReference>
<evidence type="ECO:0000259" key="4">
    <source>
        <dbReference type="PROSITE" id="PS50112"/>
    </source>
</evidence>
<dbReference type="OrthoDB" id="447251at2759"/>
<dbReference type="GO" id="GO:0005634">
    <property type="term" value="C:nucleus"/>
    <property type="evidence" value="ECO:0007669"/>
    <property type="project" value="TreeGrafter"/>
</dbReference>
<evidence type="ECO:0000256" key="2">
    <source>
        <dbReference type="ARBA" id="ARBA00022643"/>
    </source>
</evidence>
<feature type="domain" description="PAS" evidence="4">
    <location>
        <begin position="147"/>
        <end position="181"/>
    </location>
</feature>
<keyword evidence="3" id="KW-0157">Chromophore</keyword>
<dbReference type="CDD" id="cd00130">
    <property type="entry name" value="PAS"/>
    <property type="match status" value="2"/>
</dbReference>
<keyword evidence="2" id="KW-0288">FMN</keyword>
<dbReference type="Proteomes" id="UP000284706">
    <property type="component" value="Unassembled WGS sequence"/>
</dbReference>
<evidence type="ECO:0000313" key="5">
    <source>
        <dbReference type="EMBL" id="PPR05724.1"/>
    </source>
</evidence>
<dbReference type="InterPro" id="IPR035965">
    <property type="entry name" value="PAS-like_dom_sf"/>
</dbReference>
<protein>
    <recommendedName>
        <fullName evidence="4">PAS domain-containing protein</fullName>
    </recommendedName>
</protein>
<gene>
    <name evidence="5" type="ORF">CVT26_008911</name>
</gene>
<dbReference type="PANTHER" id="PTHR47429:SF7">
    <property type="entry name" value="GATA-FACTOR"/>
    <property type="match status" value="1"/>
</dbReference>
<organism evidence="5 6">
    <name type="scientific">Gymnopilus dilepis</name>
    <dbReference type="NCBI Taxonomy" id="231916"/>
    <lineage>
        <taxon>Eukaryota</taxon>
        <taxon>Fungi</taxon>
        <taxon>Dikarya</taxon>
        <taxon>Basidiomycota</taxon>
        <taxon>Agaricomycotina</taxon>
        <taxon>Agaricomycetes</taxon>
        <taxon>Agaricomycetidae</taxon>
        <taxon>Agaricales</taxon>
        <taxon>Agaricineae</taxon>
        <taxon>Hymenogastraceae</taxon>
        <taxon>Gymnopilus</taxon>
    </lineage>
</organism>
<evidence type="ECO:0000256" key="3">
    <source>
        <dbReference type="ARBA" id="ARBA00022991"/>
    </source>
</evidence>
<evidence type="ECO:0000313" key="6">
    <source>
        <dbReference type="Proteomes" id="UP000284706"/>
    </source>
</evidence>
<dbReference type="InterPro" id="IPR000014">
    <property type="entry name" value="PAS"/>
</dbReference>
<feature type="domain" description="PAS" evidence="4">
    <location>
        <begin position="364"/>
        <end position="427"/>
    </location>
</feature>
<dbReference type="PROSITE" id="PS50112">
    <property type="entry name" value="PAS"/>
    <property type="match status" value="2"/>
</dbReference>
<dbReference type="NCBIfam" id="TIGR00229">
    <property type="entry name" value="sensory_box"/>
    <property type="match status" value="1"/>
</dbReference>